<evidence type="ECO:0000259" key="10">
    <source>
        <dbReference type="Pfam" id="PF03807"/>
    </source>
</evidence>
<reference evidence="12 13" key="1">
    <citation type="submission" date="2010-07" db="EMBL/GenBank/DDBJ databases">
        <authorList>
            <person name="Sid Ahmed O."/>
        </authorList>
    </citation>
    <scope>NUCLEOTIDE SEQUENCE [LARGE SCALE GENOMIC DNA]</scope>
    <source>
        <strain evidence="12 13">TX4248</strain>
    </source>
</reference>
<dbReference type="Proteomes" id="UP000004846">
    <property type="component" value="Unassembled WGS sequence"/>
</dbReference>
<evidence type="ECO:0000256" key="9">
    <source>
        <dbReference type="RuleBase" id="RU003903"/>
    </source>
</evidence>
<dbReference type="InterPro" id="IPR028939">
    <property type="entry name" value="P5C_Rdtase_cat_N"/>
</dbReference>
<evidence type="ECO:0000313" key="12">
    <source>
        <dbReference type="EMBL" id="EFM81494.1"/>
    </source>
</evidence>
<accession>A0A125W2H7</accession>
<evidence type="ECO:0000256" key="1">
    <source>
        <dbReference type="ARBA" id="ARBA00005525"/>
    </source>
</evidence>
<dbReference type="PANTHER" id="PTHR11645">
    <property type="entry name" value="PYRROLINE-5-CARBOXYLATE REDUCTASE"/>
    <property type="match status" value="1"/>
</dbReference>
<dbReference type="GO" id="GO:0005737">
    <property type="term" value="C:cytoplasm"/>
    <property type="evidence" value="ECO:0007669"/>
    <property type="project" value="UniProtKB-SubCell"/>
</dbReference>
<dbReference type="Pfam" id="PF14748">
    <property type="entry name" value="P5CR_dimer"/>
    <property type="match status" value="1"/>
</dbReference>
<dbReference type="HOGENOM" id="CLU_042344_3_1_9"/>
<dbReference type="Gene3D" id="1.10.3730.10">
    <property type="entry name" value="ProC C-terminal domain-like"/>
    <property type="match status" value="1"/>
</dbReference>
<protein>
    <recommendedName>
        <fullName evidence="6 7">Pyrroline-5-carboxylate reductase</fullName>
        <shortName evidence="6">P5C reductase</shortName>
        <shortName evidence="6">P5CR</shortName>
        <ecNumber evidence="6 7">1.5.1.2</ecNumber>
    </recommendedName>
    <alternativeName>
        <fullName evidence="6">PCA reductase</fullName>
    </alternativeName>
</protein>
<dbReference type="InterPro" id="IPR000304">
    <property type="entry name" value="Pyrroline-COOH_reductase"/>
</dbReference>
<name>A0A125W2H7_ENTFL</name>
<comment type="catalytic activity">
    <reaction evidence="6">
        <text>L-proline + NAD(+) = (S)-1-pyrroline-5-carboxylate + NADH + 2 H(+)</text>
        <dbReference type="Rhea" id="RHEA:14105"/>
        <dbReference type="ChEBI" id="CHEBI:15378"/>
        <dbReference type="ChEBI" id="CHEBI:17388"/>
        <dbReference type="ChEBI" id="CHEBI:57540"/>
        <dbReference type="ChEBI" id="CHEBI:57945"/>
        <dbReference type="ChEBI" id="CHEBI:60039"/>
        <dbReference type="EC" id="1.5.1.2"/>
    </reaction>
</comment>
<evidence type="ECO:0000256" key="3">
    <source>
        <dbReference type="ARBA" id="ARBA00022857"/>
    </source>
</evidence>
<evidence type="ECO:0000256" key="7">
    <source>
        <dbReference type="NCBIfam" id="TIGR00112"/>
    </source>
</evidence>
<dbReference type="HAMAP" id="MF_01925">
    <property type="entry name" value="P5C_reductase"/>
    <property type="match status" value="1"/>
</dbReference>
<evidence type="ECO:0000313" key="13">
    <source>
        <dbReference type="Proteomes" id="UP000004846"/>
    </source>
</evidence>
<dbReference type="PIRSF" id="PIRSF000193">
    <property type="entry name" value="Pyrrol-5-carb_rd"/>
    <property type="match status" value="1"/>
</dbReference>
<dbReference type="AlphaFoldDB" id="A0A125W2H7"/>
<evidence type="ECO:0000256" key="2">
    <source>
        <dbReference type="ARBA" id="ARBA00022650"/>
    </source>
</evidence>
<dbReference type="EC" id="1.5.1.2" evidence="6 7"/>
<dbReference type="PROSITE" id="PS00521">
    <property type="entry name" value="P5CR"/>
    <property type="match status" value="1"/>
</dbReference>
<dbReference type="SUPFAM" id="SSF51735">
    <property type="entry name" value="NAD(P)-binding Rossmann-fold domains"/>
    <property type="match status" value="1"/>
</dbReference>
<comment type="subcellular location">
    <subcellularLocation>
        <location evidence="6">Cytoplasm</location>
    </subcellularLocation>
</comment>
<dbReference type="PANTHER" id="PTHR11645:SF0">
    <property type="entry name" value="PYRROLINE-5-CARBOXYLATE REDUCTASE 3"/>
    <property type="match status" value="1"/>
</dbReference>
<dbReference type="EMBL" id="AEBR01000104">
    <property type="protein sequence ID" value="EFM81494.1"/>
    <property type="molecule type" value="Genomic_DNA"/>
</dbReference>
<evidence type="ECO:0000256" key="5">
    <source>
        <dbReference type="ARBA" id="ARBA00058118"/>
    </source>
</evidence>
<dbReference type="InterPro" id="IPR008927">
    <property type="entry name" value="6-PGluconate_DH-like_C_sf"/>
</dbReference>
<feature type="domain" description="Pyrroline-5-carboxylate reductase catalytic N-terminal" evidence="10">
    <location>
        <begin position="2"/>
        <end position="95"/>
    </location>
</feature>
<proteinExistence type="inferred from homology"/>
<comment type="function">
    <text evidence="5 6">Catalyzes the reduction of 1-pyrroline-5-carboxylate (PCA) to L-proline.</text>
</comment>
<dbReference type="Gene3D" id="3.40.50.720">
    <property type="entry name" value="NAD(P)-binding Rossmann-like Domain"/>
    <property type="match status" value="1"/>
</dbReference>
<dbReference type="InterPro" id="IPR053790">
    <property type="entry name" value="P5CR-like_CS"/>
</dbReference>
<dbReference type="GO" id="GO:0004735">
    <property type="term" value="F:pyrroline-5-carboxylate reductase activity"/>
    <property type="evidence" value="ECO:0007669"/>
    <property type="project" value="UniProtKB-UniRule"/>
</dbReference>
<sequence length="260" mass="27428">MKIGFIGAGSMGGAMIKGLLKAEAVKKEHLYVKGGSSGTAEALQKEWGFQLVTDYALFQECKVIFIATGAKVVLPVLQELAPHFSNESLLISVATGHTIEEAQMALGNKEAKVVHAIPNTPVSVNQGVIGVALAPTIEGQTKELVMELLATLGLVKEIREAQLETFGTVAGCSPAFVDIFMEALGDAAVLEGLPRDLSYEIVAQMIKGTATLALDTKKHPGALKDEVTSPGGSTIRGVVALEKNGFRYAVMDAVQQANHE</sequence>
<dbReference type="FunFam" id="1.10.3730.10:FF:000001">
    <property type="entry name" value="Pyrroline-5-carboxylate reductase"/>
    <property type="match status" value="1"/>
</dbReference>
<organism evidence="12 13">
    <name type="scientific">Enterococcus faecalis TX4248</name>
    <dbReference type="NCBI Taxonomy" id="749495"/>
    <lineage>
        <taxon>Bacteria</taxon>
        <taxon>Bacillati</taxon>
        <taxon>Bacillota</taxon>
        <taxon>Bacilli</taxon>
        <taxon>Lactobacillales</taxon>
        <taxon>Enterococcaceae</taxon>
        <taxon>Enterococcus</taxon>
    </lineage>
</organism>
<feature type="binding site" evidence="8">
    <location>
        <begin position="6"/>
        <end position="11"/>
    </location>
    <ligand>
        <name>NADP(+)</name>
        <dbReference type="ChEBI" id="CHEBI:58349"/>
    </ligand>
</feature>
<comment type="caution">
    <text evidence="12">The sequence shown here is derived from an EMBL/GenBank/DDBJ whole genome shotgun (WGS) entry which is preliminary data.</text>
</comment>
<evidence type="ECO:0000259" key="11">
    <source>
        <dbReference type="Pfam" id="PF14748"/>
    </source>
</evidence>
<dbReference type="SUPFAM" id="SSF48179">
    <property type="entry name" value="6-phosphogluconate dehydrogenase C-terminal domain-like"/>
    <property type="match status" value="1"/>
</dbReference>
<keyword evidence="2 6" id="KW-0641">Proline biosynthesis</keyword>
<comment type="pathway">
    <text evidence="6 9">Amino-acid biosynthesis; L-proline biosynthesis; L-proline from L-glutamate 5-semialdehyde: step 1/1.</text>
</comment>
<dbReference type="Pfam" id="PF03807">
    <property type="entry name" value="F420_oxidored"/>
    <property type="match status" value="1"/>
</dbReference>
<dbReference type="NCBIfam" id="TIGR00112">
    <property type="entry name" value="proC"/>
    <property type="match status" value="1"/>
</dbReference>
<comment type="similarity">
    <text evidence="1 6 9">Belongs to the pyrroline-5-carboxylate reductase family.</text>
</comment>
<feature type="domain" description="Pyrroline-5-carboxylate reductase dimerisation" evidence="11">
    <location>
        <begin position="160"/>
        <end position="258"/>
    </location>
</feature>
<dbReference type="InterPro" id="IPR029036">
    <property type="entry name" value="P5CR_dimer"/>
</dbReference>
<dbReference type="UniPathway" id="UPA00098">
    <property type="reaction ID" value="UER00361"/>
</dbReference>
<dbReference type="RefSeq" id="WP_002370432.1">
    <property type="nucleotide sequence ID" value="NZ_GL454487.1"/>
</dbReference>
<comment type="catalytic activity">
    <reaction evidence="6 9">
        <text>L-proline + NADP(+) = (S)-1-pyrroline-5-carboxylate + NADPH + 2 H(+)</text>
        <dbReference type="Rhea" id="RHEA:14109"/>
        <dbReference type="ChEBI" id="CHEBI:15378"/>
        <dbReference type="ChEBI" id="CHEBI:17388"/>
        <dbReference type="ChEBI" id="CHEBI:57783"/>
        <dbReference type="ChEBI" id="CHEBI:58349"/>
        <dbReference type="ChEBI" id="CHEBI:60039"/>
        <dbReference type="EC" id="1.5.1.2"/>
    </reaction>
</comment>
<keyword evidence="3 6" id="KW-0521">NADP</keyword>
<dbReference type="GO" id="GO:0055129">
    <property type="term" value="P:L-proline biosynthetic process"/>
    <property type="evidence" value="ECO:0007669"/>
    <property type="project" value="UniProtKB-UniRule"/>
</dbReference>
<evidence type="ECO:0000256" key="6">
    <source>
        <dbReference type="HAMAP-Rule" id="MF_01925"/>
    </source>
</evidence>
<gene>
    <name evidence="6 12" type="primary">proC</name>
    <name evidence="12" type="ORF">HMPREF9498_02911</name>
</gene>
<dbReference type="InterPro" id="IPR036291">
    <property type="entry name" value="NAD(P)-bd_dom_sf"/>
</dbReference>
<keyword evidence="6 9" id="KW-0028">Amino-acid biosynthesis</keyword>
<keyword evidence="6" id="KW-0963">Cytoplasm</keyword>
<evidence type="ECO:0000256" key="8">
    <source>
        <dbReference type="PIRSR" id="PIRSR000193-1"/>
    </source>
</evidence>
<keyword evidence="4 6" id="KW-0560">Oxidoreductase</keyword>
<evidence type="ECO:0000256" key="4">
    <source>
        <dbReference type="ARBA" id="ARBA00023002"/>
    </source>
</evidence>